<gene>
    <name evidence="1" type="ORF">AMOR_33600</name>
</gene>
<evidence type="ECO:0000313" key="2">
    <source>
        <dbReference type="Proteomes" id="UP001162891"/>
    </source>
</evidence>
<keyword evidence="2" id="KW-1185">Reference proteome</keyword>
<name>A0ABM7WXX0_9BACT</name>
<accession>A0ABM7WXX0</accession>
<dbReference type="Proteomes" id="UP001162891">
    <property type="component" value="Chromosome"/>
</dbReference>
<sequence length="105" mass="10859">MTAEDRRLVALAAALLPDRARRLLARAPAPSLADEGARLAALARRDRLAALAASLSGTAGPARAPASAAAERGAVAELLRRVARGEVPPGPAPALVRLCRERLLQ</sequence>
<protein>
    <submittedName>
        <fullName evidence="1">Uncharacterized protein</fullName>
    </submittedName>
</protein>
<dbReference type="RefSeq" id="WP_248352723.1">
    <property type="nucleotide sequence ID" value="NZ_AP025591.1"/>
</dbReference>
<organism evidence="1 2">
    <name type="scientific">Anaeromyxobacter oryzae</name>
    <dbReference type="NCBI Taxonomy" id="2918170"/>
    <lineage>
        <taxon>Bacteria</taxon>
        <taxon>Pseudomonadati</taxon>
        <taxon>Myxococcota</taxon>
        <taxon>Myxococcia</taxon>
        <taxon>Myxococcales</taxon>
        <taxon>Cystobacterineae</taxon>
        <taxon>Anaeromyxobacteraceae</taxon>
        <taxon>Anaeromyxobacter</taxon>
    </lineage>
</organism>
<proteinExistence type="predicted"/>
<reference evidence="2" key="1">
    <citation type="journal article" date="2022" name="Int. J. Syst. Evol. Microbiol.">
        <title>Anaeromyxobacter oryzae sp. nov., Anaeromyxobacter diazotrophicus sp. nov. and Anaeromyxobacter paludicola sp. nov., isolated from paddy soils.</title>
        <authorList>
            <person name="Itoh H."/>
            <person name="Xu Z."/>
            <person name="Mise K."/>
            <person name="Masuda Y."/>
            <person name="Ushijima N."/>
            <person name="Hayakawa C."/>
            <person name="Shiratori Y."/>
            <person name="Senoo K."/>
        </authorList>
    </citation>
    <scope>NUCLEOTIDE SEQUENCE [LARGE SCALE GENOMIC DNA]</scope>
    <source>
        <strain evidence="2">Red232</strain>
    </source>
</reference>
<dbReference type="EMBL" id="AP025591">
    <property type="protein sequence ID" value="BDG04364.1"/>
    <property type="molecule type" value="Genomic_DNA"/>
</dbReference>
<evidence type="ECO:0000313" key="1">
    <source>
        <dbReference type="EMBL" id="BDG04364.1"/>
    </source>
</evidence>